<accession>E8LGI8</accession>
<reference evidence="2 3" key="1">
    <citation type="submission" date="2011-01" db="EMBL/GenBank/DDBJ databases">
        <authorList>
            <person name="Weinstock G."/>
            <person name="Sodergren E."/>
            <person name="Clifton S."/>
            <person name="Fulton L."/>
            <person name="Fulton B."/>
            <person name="Courtney L."/>
            <person name="Fronick C."/>
            <person name="Harrison M."/>
            <person name="Strong C."/>
            <person name="Farmer C."/>
            <person name="Delahaunty K."/>
            <person name="Markovic C."/>
            <person name="Hall O."/>
            <person name="Minx P."/>
            <person name="Tomlinson C."/>
            <person name="Mitreva M."/>
            <person name="Hou S."/>
            <person name="Chen J."/>
            <person name="Wollam A."/>
            <person name="Pepin K.H."/>
            <person name="Johnson M."/>
            <person name="Bhonagiri V."/>
            <person name="Zhang X."/>
            <person name="Suruliraj S."/>
            <person name="Warren W."/>
            <person name="Chinwalla A."/>
            <person name="Mardis E.R."/>
            <person name="Wilson R.K."/>
        </authorList>
    </citation>
    <scope>NUCLEOTIDE SEQUENCE [LARGE SCALE GENOMIC DNA]</scope>
    <source>
        <strain evidence="2 3">YIT 12067</strain>
    </source>
</reference>
<dbReference type="HOGENOM" id="CLU_2845982_0_0_9"/>
<keyword evidence="1" id="KW-0812">Transmembrane</keyword>
<proteinExistence type="predicted"/>
<keyword evidence="1" id="KW-0472">Membrane</keyword>
<gene>
    <name evidence="2" type="ORF">HMPREF9443_01902</name>
</gene>
<evidence type="ECO:0000313" key="3">
    <source>
        <dbReference type="Proteomes" id="UP000004923"/>
    </source>
</evidence>
<protein>
    <submittedName>
        <fullName evidence="2">Uncharacterized protein</fullName>
    </submittedName>
</protein>
<evidence type="ECO:0000313" key="2">
    <source>
        <dbReference type="EMBL" id="EFY04042.1"/>
    </source>
</evidence>
<keyword evidence="1" id="KW-1133">Transmembrane helix</keyword>
<feature type="transmembrane region" description="Helical" evidence="1">
    <location>
        <begin position="30"/>
        <end position="49"/>
    </location>
</feature>
<keyword evidence="3" id="KW-1185">Reference proteome</keyword>
<dbReference type="AlphaFoldDB" id="E8LGI8"/>
<organism evidence="2 3">
    <name type="scientific">Phascolarctobacterium succinatutens YIT 12067</name>
    <dbReference type="NCBI Taxonomy" id="626939"/>
    <lineage>
        <taxon>Bacteria</taxon>
        <taxon>Bacillati</taxon>
        <taxon>Bacillota</taxon>
        <taxon>Negativicutes</taxon>
        <taxon>Acidaminococcales</taxon>
        <taxon>Acidaminococcaceae</taxon>
        <taxon>Phascolarctobacterium</taxon>
    </lineage>
</organism>
<evidence type="ECO:0000256" key="1">
    <source>
        <dbReference type="SAM" id="Phobius"/>
    </source>
</evidence>
<sequence length="65" mass="7567">MIKQSKNKNNGKHEYLLKFFQKKANRTPALHYYNTGVLKLFTAYLLFLLPDKANALDYRAESLAC</sequence>
<name>E8LGI8_9FIRM</name>
<dbReference type="EMBL" id="AEVN01000102">
    <property type="protein sequence ID" value="EFY04042.1"/>
    <property type="molecule type" value="Genomic_DNA"/>
</dbReference>
<comment type="caution">
    <text evidence="2">The sequence shown here is derived from an EMBL/GenBank/DDBJ whole genome shotgun (WGS) entry which is preliminary data.</text>
</comment>
<dbReference type="Proteomes" id="UP000004923">
    <property type="component" value="Unassembled WGS sequence"/>
</dbReference>